<sequence>MLPLDVHYPPFDCTFFVEHDSAFFSTSEFSYNFKKADFEGMNVMLLSQCWDFCERLPFEDAVQKFYQLLEAAIKQYVPKVSRVDLRFPKWFDRELKGLVRQKTQAHARYKNTHLNEDYKIFSELRRQCKVGSRLAYARYIDEVQASISVNIKNFWNYVNYTRGSSAMPPVLHLGSEAADSPPDIADLFRRHFSSVFSPASSCGTHKGVPSFSTFAMGSVEISEEIVDAQLRSMDPSKGMGPDRVPPAMLRACAGSLAKPLCALFRRSIRLGVVPERWKCSYITPIPKTDDKSRVEFYRPVCSLSAVPKLLEKIMVDRIGPLLRTYLSPTQHGFMPGRSCATNLVAFEHDVMEAFASGAQVDCIHTDFAKAFDKVSHAILMEKLEAFGFFGPLLAWFGSYLQNRQLVVRIRNTLSRPFFQTSGVPQGSHLGPLLFLIYIDDIGASFGGGVGHLLFADDLKIYSVVRSVEDCTVLQDSLDALDGWCIRNDLRLNVEKCSVISFTRSASFVGRNYTIEGVSLRRKSVVRDLGVLLDAGMTFSSHLDEICSRAMRSLGYLKRNTRDFTDPAVVKLLYTSLVRPCLEFSSQVWSPIYTNARESLERVQRRALRYISFKNGQRWEDFSYQEALRENKLCSLEFRRREADAVFLHGLVMGRMDSPYLLSLINIYAPPYTTRLIQPFYIRHSSTNYLRNNPMVRAQGDFNRLAASGAVDLFMETKRSLKIKLRSGGGLS</sequence>
<gene>
    <name evidence="2" type="primary">RTase_142</name>
    <name evidence="2" type="ORF">g.68075</name>
</gene>
<keyword evidence="2" id="KW-0808">Transferase</keyword>
<evidence type="ECO:0000259" key="1">
    <source>
        <dbReference type="PROSITE" id="PS50878"/>
    </source>
</evidence>
<dbReference type="EMBL" id="GDHC01002190">
    <property type="protein sequence ID" value="JAQ16439.1"/>
    <property type="molecule type" value="Transcribed_RNA"/>
</dbReference>
<proteinExistence type="predicted"/>
<keyword evidence="2" id="KW-0548">Nucleotidyltransferase</keyword>
<dbReference type="InterPro" id="IPR043502">
    <property type="entry name" value="DNA/RNA_pol_sf"/>
</dbReference>
<dbReference type="PANTHER" id="PTHR33332">
    <property type="entry name" value="REVERSE TRANSCRIPTASE DOMAIN-CONTAINING PROTEIN"/>
    <property type="match status" value="1"/>
</dbReference>
<dbReference type="SUPFAM" id="SSF56672">
    <property type="entry name" value="DNA/RNA polymerases"/>
    <property type="match status" value="1"/>
</dbReference>
<accession>A0A146MAH9</accession>
<feature type="domain" description="Reverse transcriptase" evidence="1">
    <location>
        <begin position="266"/>
        <end position="512"/>
    </location>
</feature>
<dbReference type="GO" id="GO:0003964">
    <property type="term" value="F:RNA-directed DNA polymerase activity"/>
    <property type="evidence" value="ECO:0007669"/>
    <property type="project" value="UniProtKB-KW"/>
</dbReference>
<evidence type="ECO:0000313" key="2">
    <source>
        <dbReference type="EMBL" id="JAQ16439.1"/>
    </source>
</evidence>
<protein>
    <submittedName>
        <fullName evidence="2">Putative RNA-directed DNA polymerase from transposon BS</fullName>
    </submittedName>
</protein>
<dbReference type="CDD" id="cd01650">
    <property type="entry name" value="RT_nLTR_like"/>
    <property type="match status" value="1"/>
</dbReference>
<dbReference type="Pfam" id="PF00078">
    <property type="entry name" value="RVT_1"/>
    <property type="match status" value="1"/>
</dbReference>
<name>A0A146MAH9_LYGHE</name>
<reference evidence="2" key="1">
    <citation type="journal article" date="2016" name="Gigascience">
        <title>De novo construction of an expanded transcriptome assembly for the western tarnished plant bug, Lygus hesperus.</title>
        <authorList>
            <person name="Tassone E.E."/>
            <person name="Geib S.M."/>
            <person name="Hall B."/>
            <person name="Fabrick J.A."/>
            <person name="Brent C.S."/>
            <person name="Hull J.J."/>
        </authorList>
    </citation>
    <scope>NUCLEOTIDE SEQUENCE</scope>
</reference>
<dbReference type="PROSITE" id="PS50878">
    <property type="entry name" value="RT_POL"/>
    <property type="match status" value="1"/>
</dbReference>
<dbReference type="AlphaFoldDB" id="A0A146MAH9"/>
<organism evidence="2">
    <name type="scientific">Lygus hesperus</name>
    <name type="common">Western plant bug</name>
    <dbReference type="NCBI Taxonomy" id="30085"/>
    <lineage>
        <taxon>Eukaryota</taxon>
        <taxon>Metazoa</taxon>
        <taxon>Ecdysozoa</taxon>
        <taxon>Arthropoda</taxon>
        <taxon>Hexapoda</taxon>
        <taxon>Insecta</taxon>
        <taxon>Pterygota</taxon>
        <taxon>Neoptera</taxon>
        <taxon>Paraneoptera</taxon>
        <taxon>Hemiptera</taxon>
        <taxon>Heteroptera</taxon>
        <taxon>Panheteroptera</taxon>
        <taxon>Cimicomorpha</taxon>
        <taxon>Miridae</taxon>
        <taxon>Mirini</taxon>
        <taxon>Lygus</taxon>
    </lineage>
</organism>
<keyword evidence="2" id="KW-0695">RNA-directed DNA polymerase</keyword>
<dbReference type="InterPro" id="IPR000477">
    <property type="entry name" value="RT_dom"/>
</dbReference>